<evidence type="ECO:0000256" key="3">
    <source>
        <dbReference type="HAMAP-Rule" id="MF_01077"/>
    </source>
</evidence>
<keyword evidence="2 3" id="KW-0690">Ribosome biogenesis</keyword>
<dbReference type="PANTHER" id="PTHR33867">
    <property type="entry name" value="RIBOSOME MATURATION FACTOR RIMP"/>
    <property type="match status" value="1"/>
</dbReference>
<evidence type="ECO:0000313" key="6">
    <source>
        <dbReference type="EMBL" id="BBB93141.1"/>
    </source>
</evidence>
<evidence type="ECO:0000259" key="5">
    <source>
        <dbReference type="Pfam" id="PF17384"/>
    </source>
</evidence>
<dbReference type="InterPro" id="IPR035956">
    <property type="entry name" value="RimP_N_sf"/>
</dbReference>
<evidence type="ECO:0000313" key="7">
    <source>
        <dbReference type="Proteomes" id="UP000276437"/>
    </source>
</evidence>
<keyword evidence="7" id="KW-1185">Reference proteome</keyword>
<proteinExistence type="inferred from homology"/>
<keyword evidence="1 3" id="KW-0963">Cytoplasm</keyword>
<dbReference type="CDD" id="cd01734">
    <property type="entry name" value="YlxS_C"/>
    <property type="match status" value="1"/>
</dbReference>
<dbReference type="AlphaFoldDB" id="A0A348APZ3"/>
<dbReference type="InterPro" id="IPR003728">
    <property type="entry name" value="Ribosome_maturation_RimP"/>
</dbReference>
<organism evidence="6 7">
    <name type="scientific">Methylomusa anaerophila</name>
    <dbReference type="NCBI Taxonomy" id="1930071"/>
    <lineage>
        <taxon>Bacteria</taxon>
        <taxon>Bacillati</taxon>
        <taxon>Bacillota</taxon>
        <taxon>Negativicutes</taxon>
        <taxon>Selenomonadales</taxon>
        <taxon>Sporomusaceae</taxon>
        <taxon>Methylomusa</taxon>
    </lineage>
</organism>
<comment type="subcellular location">
    <subcellularLocation>
        <location evidence="3">Cytoplasm</location>
    </subcellularLocation>
</comment>
<dbReference type="EMBL" id="AP018449">
    <property type="protein sequence ID" value="BBB93141.1"/>
    <property type="molecule type" value="Genomic_DNA"/>
</dbReference>
<dbReference type="FunFam" id="3.30.300.70:FF:000001">
    <property type="entry name" value="Ribosome maturation factor RimP"/>
    <property type="match status" value="1"/>
</dbReference>
<feature type="domain" description="Ribosome maturation factor RimP N-terminal" evidence="4">
    <location>
        <begin position="13"/>
        <end position="84"/>
    </location>
</feature>
<comment type="similarity">
    <text evidence="3">Belongs to the RimP family.</text>
</comment>
<dbReference type="PANTHER" id="PTHR33867:SF1">
    <property type="entry name" value="RIBOSOME MATURATION FACTOR RIMP"/>
    <property type="match status" value="1"/>
</dbReference>
<dbReference type="SUPFAM" id="SSF74942">
    <property type="entry name" value="YhbC-like, C-terminal domain"/>
    <property type="match status" value="1"/>
</dbReference>
<dbReference type="KEGG" id="mana:MAMMFC1_03850"/>
<dbReference type="RefSeq" id="WP_126310009.1">
    <property type="nucleotide sequence ID" value="NZ_AP018449.1"/>
</dbReference>
<dbReference type="Pfam" id="PF17384">
    <property type="entry name" value="DUF150_C"/>
    <property type="match status" value="1"/>
</dbReference>
<evidence type="ECO:0000259" key="4">
    <source>
        <dbReference type="Pfam" id="PF02576"/>
    </source>
</evidence>
<dbReference type="HAMAP" id="MF_01077">
    <property type="entry name" value="RimP"/>
    <property type="match status" value="1"/>
</dbReference>
<dbReference type="InterPro" id="IPR028989">
    <property type="entry name" value="RimP_N"/>
</dbReference>
<sequence>MAREKIEEAVEKIVNDIIAGTGLEVVDVEYIKEREWYLRIFLDKEKGIELDDCQWVSERVEAKLDELDIIKERYYLEVSSPGLDRPLKKNRDYVRHKGDKVEIKTYEPVDGQKVLIGTLVDLIDDIITINIGGAEVHLPKEKVAQVRLHIDF</sequence>
<gene>
    <name evidence="3 6" type="primary">rimP</name>
    <name evidence="6" type="ORF">MAMMFC1_03850</name>
</gene>
<dbReference type="GO" id="GO:0000028">
    <property type="term" value="P:ribosomal small subunit assembly"/>
    <property type="evidence" value="ECO:0007669"/>
    <property type="project" value="TreeGrafter"/>
</dbReference>
<dbReference type="SUPFAM" id="SSF75420">
    <property type="entry name" value="YhbC-like, N-terminal domain"/>
    <property type="match status" value="1"/>
</dbReference>
<dbReference type="Gene3D" id="2.30.30.180">
    <property type="entry name" value="Ribosome maturation factor RimP, C-terminal domain"/>
    <property type="match status" value="1"/>
</dbReference>
<dbReference type="Pfam" id="PF02576">
    <property type="entry name" value="RimP_N"/>
    <property type="match status" value="1"/>
</dbReference>
<feature type="domain" description="Ribosome maturation factor RimP C-terminal" evidence="5">
    <location>
        <begin position="87"/>
        <end position="152"/>
    </location>
</feature>
<dbReference type="OrthoDB" id="9805006at2"/>
<evidence type="ECO:0000256" key="2">
    <source>
        <dbReference type="ARBA" id="ARBA00022517"/>
    </source>
</evidence>
<name>A0A348APZ3_9FIRM</name>
<protein>
    <recommendedName>
        <fullName evidence="3">Ribosome maturation factor RimP</fullName>
    </recommendedName>
</protein>
<evidence type="ECO:0000256" key="1">
    <source>
        <dbReference type="ARBA" id="ARBA00022490"/>
    </source>
</evidence>
<reference evidence="6 7" key="1">
    <citation type="journal article" date="2018" name="Int. J. Syst. Evol. Microbiol.">
        <title>Methylomusa anaerophila gen. nov., sp. nov., an anaerobic methanol-utilizing bacterium isolated from a microbial fuel cell.</title>
        <authorList>
            <person name="Amano N."/>
            <person name="Yamamuro A."/>
            <person name="Miyahara M."/>
            <person name="Kouzuma A."/>
            <person name="Abe T."/>
            <person name="Watanabe K."/>
        </authorList>
    </citation>
    <scope>NUCLEOTIDE SEQUENCE [LARGE SCALE GENOMIC DNA]</scope>
    <source>
        <strain evidence="6 7">MMFC1</strain>
    </source>
</reference>
<dbReference type="GO" id="GO:0005829">
    <property type="term" value="C:cytosol"/>
    <property type="evidence" value="ECO:0007669"/>
    <property type="project" value="TreeGrafter"/>
</dbReference>
<dbReference type="InterPro" id="IPR036847">
    <property type="entry name" value="RimP_C_sf"/>
</dbReference>
<comment type="function">
    <text evidence="3">Required for maturation of 30S ribosomal subunits.</text>
</comment>
<accession>A0A348APZ3</accession>
<dbReference type="Proteomes" id="UP000276437">
    <property type="component" value="Chromosome"/>
</dbReference>
<dbReference type="GO" id="GO:0006412">
    <property type="term" value="P:translation"/>
    <property type="evidence" value="ECO:0007669"/>
    <property type="project" value="TreeGrafter"/>
</dbReference>
<dbReference type="Gene3D" id="3.30.300.70">
    <property type="entry name" value="RimP-like superfamily, N-terminal"/>
    <property type="match status" value="1"/>
</dbReference>
<dbReference type="InterPro" id="IPR028998">
    <property type="entry name" value="RimP_C"/>
</dbReference>